<proteinExistence type="predicted"/>
<name>A0ABQ9HTZ4_9NEOP</name>
<dbReference type="PANTHER" id="PTHR37984">
    <property type="entry name" value="PROTEIN CBG26694"/>
    <property type="match status" value="1"/>
</dbReference>
<reference evidence="1 2" key="1">
    <citation type="submission" date="2023-02" db="EMBL/GenBank/DDBJ databases">
        <title>LHISI_Scaffold_Assembly.</title>
        <authorList>
            <person name="Stuart O.P."/>
            <person name="Cleave R."/>
            <person name="Magrath M.J.L."/>
            <person name="Mikheyev A.S."/>
        </authorList>
    </citation>
    <scope>NUCLEOTIDE SEQUENCE [LARGE SCALE GENOMIC DNA]</scope>
    <source>
        <strain evidence="1">Daus_M_001</strain>
        <tissue evidence="1">Leg muscle</tissue>
    </source>
</reference>
<dbReference type="InterPro" id="IPR050951">
    <property type="entry name" value="Retrovirus_Pol_polyprotein"/>
</dbReference>
<evidence type="ECO:0000313" key="2">
    <source>
        <dbReference type="Proteomes" id="UP001159363"/>
    </source>
</evidence>
<dbReference type="InterPro" id="IPR043128">
    <property type="entry name" value="Rev_trsase/Diguanyl_cyclase"/>
</dbReference>
<sequence length="178" mass="20229">MRERDKGQRPPSSALGVAQVINGGPALHLGIVYDIDWVDEPNLRMYPPRKVPYRIRDAVGQELDTMVANNNIKPITEPTPAVSPMVVVHKNGKVKKCIDPSDINKNLKRQHFPLKTIAKIATRLHGSKYFTLLDCTKGFWQVKVSQQTFKYLTFATPWGRCACLRISPRSIPTNFWEM</sequence>
<evidence type="ECO:0000313" key="1">
    <source>
        <dbReference type="EMBL" id="KAJ8887556.1"/>
    </source>
</evidence>
<comment type="caution">
    <text evidence="1">The sequence shown here is derived from an EMBL/GenBank/DDBJ whole genome shotgun (WGS) entry which is preliminary data.</text>
</comment>
<organism evidence="1 2">
    <name type="scientific">Dryococelus australis</name>
    <dbReference type="NCBI Taxonomy" id="614101"/>
    <lineage>
        <taxon>Eukaryota</taxon>
        <taxon>Metazoa</taxon>
        <taxon>Ecdysozoa</taxon>
        <taxon>Arthropoda</taxon>
        <taxon>Hexapoda</taxon>
        <taxon>Insecta</taxon>
        <taxon>Pterygota</taxon>
        <taxon>Neoptera</taxon>
        <taxon>Polyneoptera</taxon>
        <taxon>Phasmatodea</taxon>
        <taxon>Verophasmatodea</taxon>
        <taxon>Anareolatae</taxon>
        <taxon>Phasmatidae</taxon>
        <taxon>Eurycanthinae</taxon>
        <taxon>Dryococelus</taxon>
    </lineage>
</organism>
<dbReference type="PANTHER" id="PTHR37984:SF8">
    <property type="entry name" value="CCHC-TYPE DOMAIN-CONTAINING PROTEIN"/>
    <property type="match status" value="1"/>
</dbReference>
<accession>A0ABQ9HTZ4</accession>
<evidence type="ECO:0008006" key="3">
    <source>
        <dbReference type="Google" id="ProtNLM"/>
    </source>
</evidence>
<gene>
    <name evidence="1" type="ORF">PR048_013772</name>
</gene>
<dbReference type="Gene3D" id="3.30.70.270">
    <property type="match status" value="1"/>
</dbReference>
<keyword evidence="2" id="KW-1185">Reference proteome</keyword>
<dbReference type="InterPro" id="IPR043502">
    <property type="entry name" value="DNA/RNA_pol_sf"/>
</dbReference>
<dbReference type="Proteomes" id="UP001159363">
    <property type="component" value="Chromosome X"/>
</dbReference>
<dbReference type="Gene3D" id="3.10.10.10">
    <property type="entry name" value="HIV Type 1 Reverse Transcriptase, subunit A, domain 1"/>
    <property type="match status" value="1"/>
</dbReference>
<dbReference type="SUPFAM" id="SSF56672">
    <property type="entry name" value="DNA/RNA polymerases"/>
    <property type="match status" value="1"/>
</dbReference>
<protein>
    <recommendedName>
        <fullName evidence="3">Reverse transcriptase domain-containing protein</fullName>
    </recommendedName>
</protein>
<dbReference type="EMBL" id="JARBHB010000004">
    <property type="protein sequence ID" value="KAJ8887556.1"/>
    <property type="molecule type" value="Genomic_DNA"/>
</dbReference>